<comment type="caution">
    <text evidence="2">The sequence shown here is derived from an EMBL/GenBank/DDBJ whole genome shotgun (WGS) entry which is preliminary data.</text>
</comment>
<gene>
    <name evidence="2" type="ORF">CQW23_33461</name>
</gene>
<name>A0A2G2V1Q0_CAPBA</name>
<evidence type="ECO:0000259" key="1">
    <source>
        <dbReference type="Pfam" id="PF22936"/>
    </source>
</evidence>
<reference evidence="3" key="2">
    <citation type="journal article" date="2017" name="J. Anim. Genet.">
        <title>Multiple reference genome sequences of hot pepper reveal the massive evolution of plant disease resistance genes by retroduplication.</title>
        <authorList>
            <person name="Kim S."/>
            <person name="Park J."/>
            <person name="Yeom S.-I."/>
            <person name="Kim Y.-M."/>
            <person name="Seo E."/>
            <person name="Kim K.-T."/>
            <person name="Kim M.-S."/>
            <person name="Lee J.M."/>
            <person name="Cheong K."/>
            <person name="Shin H.-S."/>
            <person name="Kim S.-B."/>
            <person name="Han K."/>
            <person name="Lee J."/>
            <person name="Park M."/>
            <person name="Lee H.-A."/>
            <person name="Lee H.-Y."/>
            <person name="Lee Y."/>
            <person name="Oh S."/>
            <person name="Lee J.H."/>
            <person name="Choi E."/>
            <person name="Choi E."/>
            <person name="Lee S.E."/>
            <person name="Jeon J."/>
            <person name="Kim H."/>
            <person name="Choi G."/>
            <person name="Song H."/>
            <person name="Lee J."/>
            <person name="Lee S.-C."/>
            <person name="Kwon J.-K."/>
            <person name="Lee H.-Y."/>
            <person name="Koo N."/>
            <person name="Hong Y."/>
            <person name="Kim R.W."/>
            <person name="Kang W.-H."/>
            <person name="Huh J.H."/>
            <person name="Kang B.-C."/>
            <person name="Yang T.-J."/>
            <person name="Lee Y.-H."/>
            <person name="Bennetzen J.L."/>
            <person name="Choi D."/>
        </authorList>
    </citation>
    <scope>NUCLEOTIDE SEQUENCE [LARGE SCALE GENOMIC DNA]</scope>
    <source>
        <strain evidence="3">cv. PBC81</strain>
    </source>
</reference>
<dbReference type="AlphaFoldDB" id="A0A2G2V1Q0"/>
<protein>
    <recommendedName>
        <fullName evidence="1">Retrovirus-related Pol polyprotein from transposon TNT 1-94-like beta-barrel domain-containing protein</fullName>
    </recommendedName>
</protein>
<accession>A0A2G2V1Q0</accession>
<dbReference type="EMBL" id="MLFT02000588">
    <property type="protein sequence ID" value="PHT26930.1"/>
    <property type="molecule type" value="Genomic_DNA"/>
</dbReference>
<reference evidence="2 3" key="1">
    <citation type="journal article" date="2017" name="Genome Biol.">
        <title>New reference genome sequences of hot pepper reveal the massive evolution of plant disease-resistance genes by retroduplication.</title>
        <authorList>
            <person name="Kim S."/>
            <person name="Park J."/>
            <person name="Yeom S.I."/>
            <person name="Kim Y.M."/>
            <person name="Seo E."/>
            <person name="Kim K.T."/>
            <person name="Kim M.S."/>
            <person name="Lee J.M."/>
            <person name="Cheong K."/>
            <person name="Shin H.S."/>
            <person name="Kim S.B."/>
            <person name="Han K."/>
            <person name="Lee J."/>
            <person name="Park M."/>
            <person name="Lee H.A."/>
            <person name="Lee H.Y."/>
            <person name="Lee Y."/>
            <person name="Oh S."/>
            <person name="Lee J.H."/>
            <person name="Choi E."/>
            <person name="Choi E."/>
            <person name="Lee S.E."/>
            <person name="Jeon J."/>
            <person name="Kim H."/>
            <person name="Choi G."/>
            <person name="Song H."/>
            <person name="Lee J."/>
            <person name="Lee S.C."/>
            <person name="Kwon J.K."/>
            <person name="Lee H.Y."/>
            <person name="Koo N."/>
            <person name="Hong Y."/>
            <person name="Kim R.W."/>
            <person name="Kang W.H."/>
            <person name="Huh J.H."/>
            <person name="Kang B.C."/>
            <person name="Yang T.J."/>
            <person name="Lee Y.H."/>
            <person name="Bennetzen J.L."/>
            <person name="Choi D."/>
        </authorList>
    </citation>
    <scope>NUCLEOTIDE SEQUENCE [LARGE SCALE GENOMIC DNA]</scope>
    <source>
        <strain evidence="3">cv. PBC81</strain>
    </source>
</reference>
<proteinExistence type="predicted"/>
<feature type="domain" description="Retrovirus-related Pol polyprotein from transposon TNT 1-94-like beta-barrel" evidence="1">
    <location>
        <begin position="101"/>
        <end position="146"/>
    </location>
</feature>
<evidence type="ECO:0000313" key="3">
    <source>
        <dbReference type="Proteomes" id="UP000224567"/>
    </source>
</evidence>
<sequence length="180" mass="19724">MLKSKDQIDRDITGKGSGNQASGLFVKSRSNAKSIFSNSVCHYRHTKGHIRFDCPKLQNKGKVKKNEHEDSDTAEASVAANEIEGAIVLVTENISCFNNEWILDSSCSFHMCPNKDLLTTYDLVEGGVVLGTLESLGCKCTGKGGVLEVSRSGFVAMKERKFGTFPLRLCEEGEANYYTS</sequence>
<dbReference type="InterPro" id="IPR054722">
    <property type="entry name" value="PolX-like_BBD"/>
</dbReference>
<organism evidence="2 3">
    <name type="scientific">Capsicum baccatum</name>
    <name type="common">Peruvian pepper</name>
    <dbReference type="NCBI Taxonomy" id="33114"/>
    <lineage>
        <taxon>Eukaryota</taxon>
        <taxon>Viridiplantae</taxon>
        <taxon>Streptophyta</taxon>
        <taxon>Embryophyta</taxon>
        <taxon>Tracheophyta</taxon>
        <taxon>Spermatophyta</taxon>
        <taxon>Magnoliopsida</taxon>
        <taxon>eudicotyledons</taxon>
        <taxon>Gunneridae</taxon>
        <taxon>Pentapetalae</taxon>
        <taxon>asterids</taxon>
        <taxon>lamiids</taxon>
        <taxon>Solanales</taxon>
        <taxon>Solanaceae</taxon>
        <taxon>Solanoideae</taxon>
        <taxon>Capsiceae</taxon>
        <taxon>Capsicum</taxon>
    </lineage>
</organism>
<keyword evidence="3" id="KW-1185">Reference proteome</keyword>
<dbReference type="Proteomes" id="UP000224567">
    <property type="component" value="Unassembled WGS sequence"/>
</dbReference>
<evidence type="ECO:0000313" key="2">
    <source>
        <dbReference type="EMBL" id="PHT26930.1"/>
    </source>
</evidence>
<dbReference type="OrthoDB" id="1742531at2759"/>
<dbReference type="Pfam" id="PF22936">
    <property type="entry name" value="Pol_BBD"/>
    <property type="match status" value="1"/>
</dbReference>